<dbReference type="GO" id="GO:0016836">
    <property type="term" value="F:hydro-lyase activity"/>
    <property type="evidence" value="ECO:0007669"/>
    <property type="project" value="UniProtKB-ARBA"/>
</dbReference>
<dbReference type="PANTHER" id="PTHR11941">
    <property type="entry name" value="ENOYL-COA HYDRATASE-RELATED"/>
    <property type="match status" value="1"/>
</dbReference>
<dbReference type="STRING" id="1464122.SAMN05421737_106181"/>
<dbReference type="AlphaFoldDB" id="A0A1G6K565"/>
<dbReference type="GO" id="GO:0006635">
    <property type="term" value="P:fatty acid beta-oxidation"/>
    <property type="evidence" value="ECO:0007669"/>
    <property type="project" value="TreeGrafter"/>
</dbReference>
<dbReference type="FunFam" id="3.90.226.10:FF:000009">
    <property type="entry name" value="Carnitinyl-CoA dehydratase"/>
    <property type="match status" value="1"/>
</dbReference>
<evidence type="ECO:0000256" key="3">
    <source>
        <dbReference type="RuleBase" id="RU003707"/>
    </source>
</evidence>
<dbReference type="InterPro" id="IPR001753">
    <property type="entry name" value="Enoyl-CoA_hydra/iso"/>
</dbReference>
<evidence type="ECO:0000313" key="5">
    <source>
        <dbReference type="Proteomes" id="UP000242662"/>
    </source>
</evidence>
<proteinExistence type="inferred from homology"/>
<accession>A0A1G6K565</accession>
<keyword evidence="2" id="KW-0456">Lyase</keyword>
<reference evidence="5" key="1">
    <citation type="submission" date="2016-09" db="EMBL/GenBank/DDBJ databases">
        <authorList>
            <person name="Varghese N."/>
            <person name="Submissions S."/>
        </authorList>
    </citation>
    <scope>NUCLEOTIDE SEQUENCE [LARGE SCALE GENOMIC DNA]</scope>
    <source>
        <strain evidence="5">25nlg</strain>
    </source>
</reference>
<sequence>MSYTAWKVEDGIAWITLNRPPANALARAVMDELDDHFETVYKDESIKCVVIHGEGRFFAAGADIKEFIDVADAKEFAKLGEKGQETFNKIEQSPKPVIAAIHGAALGGGLELAMACHLRVAADDAKFGLPELNLGLIPGFGGTQRLPRLIGQSKALELMLTSESITGTEAHAYGLVNRVCEPAMLLEEARKLAQVIAAKSPLTVARTLTLAKMSEGDLAVGLAEEIASFGDVFAREDRVEGVNAFLEKRKPVFTGK</sequence>
<evidence type="ECO:0000256" key="1">
    <source>
        <dbReference type="ARBA" id="ARBA00005254"/>
    </source>
</evidence>
<dbReference type="Gene3D" id="3.90.226.10">
    <property type="entry name" value="2-enoyl-CoA Hydratase, Chain A, domain 1"/>
    <property type="match status" value="1"/>
</dbReference>
<evidence type="ECO:0000313" key="4">
    <source>
        <dbReference type="EMBL" id="SDC25456.1"/>
    </source>
</evidence>
<keyword evidence="5" id="KW-1185">Reference proteome</keyword>
<dbReference type="PANTHER" id="PTHR11941:SF175">
    <property type="entry name" value="ENOYL-COA HYDRATASE-RELATED"/>
    <property type="match status" value="1"/>
</dbReference>
<protein>
    <submittedName>
        <fullName evidence="4">Short chain enoyl-CoA hydratase</fullName>
    </submittedName>
</protein>
<dbReference type="CDD" id="cd06558">
    <property type="entry name" value="crotonase-like"/>
    <property type="match status" value="1"/>
</dbReference>
<dbReference type="InterPro" id="IPR018376">
    <property type="entry name" value="Enoyl-CoA_hyd/isom_CS"/>
</dbReference>
<organism evidence="4 5">
    <name type="scientific">Shouchella lonarensis</name>
    <dbReference type="NCBI Taxonomy" id="1464122"/>
    <lineage>
        <taxon>Bacteria</taxon>
        <taxon>Bacillati</taxon>
        <taxon>Bacillota</taxon>
        <taxon>Bacilli</taxon>
        <taxon>Bacillales</taxon>
        <taxon>Bacillaceae</taxon>
        <taxon>Shouchella</taxon>
    </lineage>
</organism>
<gene>
    <name evidence="4" type="ORF">SAMN05421737_106181</name>
</gene>
<dbReference type="FunFam" id="1.10.12.10:FF:000001">
    <property type="entry name" value="Probable enoyl-CoA hydratase, mitochondrial"/>
    <property type="match status" value="1"/>
</dbReference>
<evidence type="ECO:0000256" key="2">
    <source>
        <dbReference type="ARBA" id="ARBA00023239"/>
    </source>
</evidence>
<dbReference type="SUPFAM" id="SSF52096">
    <property type="entry name" value="ClpP/crotonase"/>
    <property type="match status" value="1"/>
</dbReference>
<dbReference type="EMBL" id="FMYM01000006">
    <property type="protein sequence ID" value="SDC25456.1"/>
    <property type="molecule type" value="Genomic_DNA"/>
</dbReference>
<dbReference type="Pfam" id="PF00378">
    <property type="entry name" value="ECH_1"/>
    <property type="match status" value="1"/>
</dbReference>
<dbReference type="NCBIfam" id="NF005803">
    <property type="entry name" value="PRK07658.1"/>
    <property type="match status" value="1"/>
</dbReference>
<dbReference type="RefSeq" id="WP_090775792.1">
    <property type="nucleotide sequence ID" value="NZ_FMYM01000006.1"/>
</dbReference>
<dbReference type="Proteomes" id="UP000242662">
    <property type="component" value="Unassembled WGS sequence"/>
</dbReference>
<dbReference type="OrthoDB" id="9775794at2"/>
<comment type="similarity">
    <text evidence="1 3">Belongs to the enoyl-CoA hydratase/isomerase family.</text>
</comment>
<dbReference type="InterPro" id="IPR029045">
    <property type="entry name" value="ClpP/crotonase-like_dom_sf"/>
</dbReference>
<dbReference type="PROSITE" id="PS00166">
    <property type="entry name" value="ENOYL_COA_HYDRATASE"/>
    <property type="match status" value="1"/>
</dbReference>
<name>A0A1G6K565_9BACI</name>